<dbReference type="InterPro" id="IPR057990">
    <property type="entry name" value="TPR_SYO1"/>
</dbReference>
<dbReference type="Gene3D" id="1.25.10.10">
    <property type="entry name" value="Leucine-rich Repeat Variant"/>
    <property type="match status" value="2"/>
</dbReference>
<keyword evidence="5" id="KW-1185">Reference proteome</keyword>
<evidence type="ECO:0000313" key="5">
    <source>
        <dbReference type="Proteomes" id="UP000286045"/>
    </source>
</evidence>
<dbReference type="SUPFAM" id="SSF48371">
    <property type="entry name" value="ARM repeat"/>
    <property type="match status" value="1"/>
</dbReference>
<dbReference type="AlphaFoldDB" id="A0A439CPQ3"/>
<dbReference type="PANTHER" id="PTHR13347:SF1">
    <property type="entry name" value="HEAT REPEAT-CONTAINING PROTEIN 3"/>
    <property type="match status" value="1"/>
</dbReference>
<feature type="region of interest" description="Disordered" evidence="2">
    <location>
        <begin position="1"/>
        <end position="28"/>
    </location>
</feature>
<reference evidence="4 5" key="1">
    <citation type="submission" date="2018-12" db="EMBL/GenBank/DDBJ databases">
        <title>Draft genome sequence of Xylaria grammica IHI A82.</title>
        <authorList>
            <person name="Buettner E."/>
            <person name="Kellner H."/>
        </authorList>
    </citation>
    <scope>NUCLEOTIDE SEQUENCE [LARGE SCALE GENOMIC DNA]</scope>
    <source>
        <strain evidence="4 5">IHI A82</strain>
    </source>
</reference>
<protein>
    <recommendedName>
        <fullName evidence="3">SYO1-like TPR repeats domain-containing protein</fullName>
    </recommendedName>
</protein>
<dbReference type="EMBL" id="RYZI01000631">
    <property type="protein sequence ID" value="RWA04110.1"/>
    <property type="molecule type" value="Genomic_DNA"/>
</dbReference>
<feature type="domain" description="SYO1-like TPR repeats" evidence="3">
    <location>
        <begin position="428"/>
        <end position="653"/>
    </location>
</feature>
<dbReference type="SMART" id="SM00185">
    <property type="entry name" value="ARM"/>
    <property type="match status" value="3"/>
</dbReference>
<dbReference type="Pfam" id="PF25567">
    <property type="entry name" value="TPR_SYO1"/>
    <property type="match status" value="1"/>
</dbReference>
<proteinExistence type="inferred from homology"/>
<comment type="similarity">
    <text evidence="1">Belongs to the nuclear import and ribosome assembly adapter family.</text>
</comment>
<dbReference type="CDD" id="cd13394">
    <property type="entry name" value="Syo1_like"/>
    <property type="match status" value="1"/>
</dbReference>
<dbReference type="InterPro" id="IPR052616">
    <property type="entry name" value="SYO1-like"/>
</dbReference>
<dbReference type="GO" id="GO:0051082">
    <property type="term" value="F:unfolded protein binding"/>
    <property type="evidence" value="ECO:0007669"/>
    <property type="project" value="TreeGrafter"/>
</dbReference>
<evidence type="ECO:0000256" key="1">
    <source>
        <dbReference type="ARBA" id="ARBA00049983"/>
    </source>
</evidence>
<evidence type="ECO:0000313" key="4">
    <source>
        <dbReference type="EMBL" id="RWA04110.1"/>
    </source>
</evidence>
<sequence length="655" mass="71295">MAKSRRNRAKGGQRSDPIAKPVKPPSDPELAAIREKSILPVLKDLQSPDPKSRTTAAGAIANIVQDTKCRKLLLREQIVHIVLTETLTDANLESRAAGWEILRVLTAEEEADFCIHLYRIDVLTAVQHAATKIIEALVSPDAAFIKRSKAEKNFIWCIAEALTEIIAALAAAQDEALDASSTSQEILRFLFTLISNDSTTASVLKSALSCMITLSEDNRQFAEAILGDSTNQCYKYLTVFKNSDGFKAVFACGVLHNIFSAMSWNDQSPGRDGVCDADLVPTLSQTLERTNLNDNTANGHGSVSSVDILQTALEVLASIGTTLQTSLGKGGRVKEEAREGIDSKDDAMDADDNDDDPSDDKLAEEDDEMDEDEMEADMEMVTGADDNADEPSGIDDLPTLKELVQRAIPQTVKLFRATQGEDELSTLIRTHALTALSNISWTVSCIDFSEGANNAILQAWTPAAKLIWNDTIAPVLASNTSDVGLATIVTSLAWAVARTLHGQSFLSGDEHKKFISLYHASKSLDVNPEDPFQSLGVKCIGVLGQLALDPAPVSLNREIGVFLVTVVAALPGTPAAESVEALNQLFDVYGDEKSANDKEVFWKDNFLEHVEAMVPKVKAMVKTVDKRKSTELRARAEEASLNLSRFIQYKQKHRP</sequence>
<dbReference type="GO" id="GO:0042273">
    <property type="term" value="P:ribosomal large subunit biogenesis"/>
    <property type="evidence" value="ECO:0007669"/>
    <property type="project" value="TreeGrafter"/>
</dbReference>
<feature type="compositionally biased region" description="Acidic residues" evidence="2">
    <location>
        <begin position="348"/>
        <end position="374"/>
    </location>
</feature>
<dbReference type="GO" id="GO:0006606">
    <property type="term" value="P:protein import into nucleus"/>
    <property type="evidence" value="ECO:0007669"/>
    <property type="project" value="TreeGrafter"/>
</dbReference>
<feature type="region of interest" description="Disordered" evidence="2">
    <location>
        <begin position="327"/>
        <end position="374"/>
    </location>
</feature>
<dbReference type="InterPro" id="IPR016024">
    <property type="entry name" value="ARM-type_fold"/>
</dbReference>
<evidence type="ECO:0000256" key="2">
    <source>
        <dbReference type="SAM" id="MobiDB-lite"/>
    </source>
</evidence>
<dbReference type="Proteomes" id="UP000286045">
    <property type="component" value="Unassembled WGS sequence"/>
</dbReference>
<dbReference type="PANTHER" id="PTHR13347">
    <property type="entry name" value="HEAT REPEAT-CONTAINING PROTEIN 3"/>
    <property type="match status" value="1"/>
</dbReference>
<evidence type="ECO:0000259" key="3">
    <source>
        <dbReference type="Pfam" id="PF25567"/>
    </source>
</evidence>
<dbReference type="InterPro" id="IPR000225">
    <property type="entry name" value="Armadillo"/>
</dbReference>
<feature type="compositionally biased region" description="Basic residues" evidence="2">
    <location>
        <begin position="1"/>
        <end position="11"/>
    </location>
</feature>
<comment type="caution">
    <text evidence="4">The sequence shown here is derived from an EMBL/GenBank/DDBJ whole genome shotgun (WGS) entry which is preliminary data.</text>
</comment>
<dbReference type="InterPro" id="IPR011989">
    <property type="entry name" value="ARM-like"/>
</dbReference>
<dbReference type="STRING" id="363999.A0A439CPQ3"/>
<feature type="compositionally biased region" description="Basic and acidic residues" evidence="2">
    <location>
        <begin position="332"/>
        <end position="347"/>
    </location>
</feature>
<organism evidence="4 5">
    <name type="scientific">Xylaria grammica</name>
    <dbReference type="NCBI Taxonomy" id="363999"/>
    <lineage>
        <taxon>Eukaryota</taxon>
        <taxon>Fungi</taxon>
        <taxon>Dikarya</taxon>
        <taxon>Ascomycota</taxon>
        <taxon>Pezizomycotina</taxon>
        <taxon>Sordariomycetes</taxon>
        <taxon>Xylariomycetidae</taxon>
        <taxon>Xylariales</taxon>
        <taxon>Xylariaceae</taxon>
        <taxon>Xylaria</taxon>
    </lineage>
</organism>
<accession>A0A439CPQ3</accession>
<name>A0A439CPQ3_9PEZI</name>
<gene>
    <name evidence="4" type="ORF">EKO27_g10991</name>
</gene>